<dbReference type="SUPFAM" id="SSF161098">
    <property type="entry name" value="MetI-like"/>
    <property type="match status" value="1"/>
</dbReference>
<feature type="transmembrane region" description="Helical" evidence="8">
    <location>
        <begin position="74"/>
        <end position="101"/>
    </location>
</feature>
<comment type="caution">
    <text evidence="10">The sequence shown here is derived from an EMBL/GenBank/DDBJ whole genome shotgun (WGS) entry which is preliminary data.</text>
</comment>
<evidence type="ECO:0000256" key="6">
    <source>
        <dbReference type="ARBA" id="ARBA00022989"/>
    </source>
</evidence>
<evidence type="ECO:0000259" key="9">
    <source>
        <dbReference type="PROSITE" id="PS50928"/>
    </source>
</evidence>
<feature type="transmembrane region" description="Helical" evidence="8">
    <location>
        <begin position="113"/>
        <end position="134"/>
    </location>
</feature>
<dbReference type="PANTHER" id="PTHR42929:SF1">
    <property type="entry name" value="INNER MEMBRANE ABC TRANSPORTER PERMEASE PROTEIN YDCU-RELATED"/>
    <property type="match status" value="1"/>
</dbReference>
<feature type="transmembrane region" description="Helical" evidence="8">
    <location>
        <begin position="218"/>
        <end position="241"/>
    </location>
</feature>
<dbReference type="PROSITE" id="PS50928">
    <property type="entry name" value="ABC_TM1"/>
    <property type="match status" value="1"/>
</dbReference>
<feature type="transmembrane region" description="Helical" evidence="8">
    <location>
        <begin position="21"/>
        <end position="44"/>
    </location>
</feature>
<dbReference type="OrthoDB" id="9807047at2"/>
<dbReference type="EMBL" id="BMKB01000008">
    <property type="protein sequence ID" value="GGA62486.1"/>
    <property type="molecule type" value="Genomic_DNA"/>
</dbReference>
<evidence type="ECO:0000256" key="3">
    <source>
        <dbReference type="ARBA" id="ARBA00022448"/>
    </source>
</evidence>
<comment type="similarity">
    <text evidence="2">Belongs to the binding-protein-dependent transport system permease family. CysTW subfamily.</text>
</comment>
<reference evidence="10 11" key="1">
    <citation type="journal article" date="2014" name="Int. J. Syst. Evol. Microbiol.">
        <title>Complete genome sequence of Corynebacterium casei LMG S-19264T (=DSM 44701T), isolated from a smear-ripened cheese.</title>
        <authorList>
            <consortium name="US DOE Joint Genome Institute (JGI-PGF)"/>
            <person name="Walter F."/>
            <person name="Albersmeier A."/>
            <person name="Kalinowski J."/>
            <person name="Ruckert C."/>
        </authorList>
    </citation>
    <scope>NUCLEOTIDE SEQUENCE [LARGE SCALE GENOMIC DNA]</scope>
    <source>
        <strain evidence="10 11">CGMCC 1.15896</strain>
    </source>
</reference>
<keyword evidence="5 8" id="KW-0812">Transmembrane</keyword>
<sequence length="293" mass="32006">MSLSNASRVSRSPLQNASHTKWYSVALVAPALAAIVFLFAVPLIRSVVTAFIDADGGWTLENISRAVEFYGRDVVFTIVIAVLSLAVIAAISIAIAGYLTLGSTPWAVAALRWLYRWPLFIPFIVAGQTARSFLARNGLMNSMLMEAGLLEPVAAQSFLDWRGLVMTFAWKQVPFVTLLLAGAMASLDRATIESARNLGANRLRCLFEIVLPQVRPTLFVGLILSLVTIMSVLSVPMMIIAGTPNMMTTMMAHRVTYYGDYAVANALGLFSYLLTALVAWFYLRSTLEKEAGK</sequence>
<evidence type="ECO:0000256" key="8">
    <source>
        <dbReference type="RuleBase" id="RU363032"/>
    </source>
</evidence>
<keyword evidence="11" id="KW-1185">Reference proteome</keyword>
<dbReference type="Proteomes" id="UP000596977">
    <property type="component" value="Unassembled WGS sequence"/>
</dbReference>
<keyword evidence="7 8" id="KW-0472">Membrane</keyword>
<organism evidence="10 11">
    <name type="scientific">Pelagibacterium lentulum</name>
    <dbReference type="NCBI Taxonomy" id="2029865"/>
    <lineage>
        <taxon>Bacteria</taxon>
        <taxon>Pseudomonadati</taxon>
        <taxon>Pseudomonadota</taxon>
        <taxon>Alphaproteobacteria</taxon>
        <taxon>Hyphomicrobiales</taxon>
        <taxon>Devosiaceae</taxon>
        <taxon>Pelagibacterium</taxon>
    </lineage>
</organism>
<protein>
    <submittedName>
        <fullName evidence="10">ABC transporter permease</fullName>
    </submittedName>
</protein>
<dbReference type="PANTHER" id="PTHR42929">
    <property type="entry name" value="INNER MEMBRANE ABC TRANSPORTER PERMEASE PROTEIN YDCU-RELATED-RELATED"/>
    <property type="match status" value="1"/>
</dbReference>
<dbReference type="CDD" id="cd06261">
    <property type="entry name" value="TM_PBP2"/>
    <property type="match status" value="1"/>
</dbReference>
<evidence type="ECO:0000313" key="11">
    <source>
        <dbReference type="Proteomes" id="UP000596977"/>
    </source>
</evidence>
<feature type="domain" description="ABC transmembrane type-1" evidence="9">
    <location>
        <begin position="74"/>
        <end position="282"/>
    </location>
</feature>
<dbReference type="InterPro" id="IPR035906">
    <property type="entry name" value="MetI-like_sf"/>
</dbReference>
<gene>
    <name evidence="10" type="ORF">GCM10011499_36090</name>
</gene>
<dbReference type="Gene3D" id="1.10.3720.10">
    <property type="entry name" value="MetI-like"/>
    <property type="match status" value="1"/>
</dbReference>
<dbReference type="InterPro" id="IPR000515">
    <property type="entry name" value="MetI-like"/>
</dbReference>
<evidence type="ECO:0000256" key="1">
    <source>
        <dbReference type="ARBA" id="ARBA00004651"/>
    </source>
</evidence>
<comment type="subcellular location">
    <subcellularLocation>
        <location evidence="1 8">Cell membrane</location>
        <topology evidence="1 8">Multi-pass membrane protein</topology>
    </subcellularLocation>
</comment>
<keyword evidence="6 8" id="KW-1133">Transmembrane helix</keyword>
<accession>A0A916RQI0</accession>
<evidence type="ECO:0000256" key="4">
    <source>
        <dbReference type="ARBA" id="ARBA00022475"/>
    </source>
</evidence>
<evidence type="ECO:0000256" key="7">
    <source>
        <dbReference type="ARBA" id="ARBA00023136"/>
    </source>
</evidence>
<evidence type="ECO:0000313" key="10">
    <source>
        <dbReference type="EMBL" id="GGA62486.1"/>
    </source>
</evidence>
<evidence type="ECO:0000256" key="2">
    <source>
        <dbReference type="ARBA" id="ARBA00007069"/>
    </source>
</evidence>
<dbReference type="RefSeq" id="WP_127072248.1">
    <property type="nucleotide sequence ID" value="NZ_BMKB01000008.1"/>
</dbReference>
<dbReference type="AlphaFoldDB" id="A0A916RQI0"/>
<keyword evidence="3 8" id="KW-0813">Transport</keyword>
<evidence type="ECO:0000256" key="5">
    <source>
        <dbReference type="ARBA" id="ARBA00022692"/>
    </source>
</evidence>
<keyword evidence="4" id="KW-1003">Cell membrane</keyword>
<dbReference type="GO" id="GO:0005886">
    <property type="term" value="C:plasma membrane"/>
    <property type="evidence" value="ECO:0007669"/>
    <property type="project" value="UniProtKB-SubCell"/>
</dbReference>
<dbReference type="Pfam" id="PF00528">
    <property type="entry name" value="BPD_transp_1"/>
    <property type="match status" value="1"/>
</dbReference>
<name>A0A916RQI0_9HYPH</name>
<dbReference type="GO" id="GO:0055085">
    <property type="term" value="P:transmembrane transport"/>
    <property type="evidence" value="ECO:0007669"/>
    <property type="project" value="InterPro"/>
</dbReference>
<proteinExistence type="inferred from homology"/>
<feature type="transmembrane region" description="Helical" evidence="8">
    <location>
        <begin position="261"/>
        <end position="283"/>
    </location>
</feature>